<dbReference type="EMBL" id="VSRR010001604">
    <property type="protein sequence ID" value="MPC26479.1"/>
    <property type="molecule type" value="Genomic_DNA"/>
</dbReference>
<gene>
    <name evidence="1" type="ORF">E2C01_019620</name>
</gene>
<accession>A0A5B7DZC0</accession>
<reference evidence="1 2" key="1">
    <citation type="submission" date="2019-05" db="EMBL/GenBank/DDBJ databases">
        <title>Another draft genome of Portunus trituberculatus and its Hox gene families provides insights of decapod evolution.</title>
        <authorList>
            <person name="Jeong J.-H."/>
            <person name="Song I."/>
            <person name="Kim S."/>
            <person name="Choi T."/>
            <person name="Kim D."/>
            <person name="Ryu S."/>
            <person name="Kim W."/>
        </authorList>
    </citation>
    <scope>NUCLEOTIDE SEQUENCE [LARGE SCALE GENOMIC DNA]</scope>
    <source>
        <tissue evidence="1">Muscle</tissue>
    </source>
</reference>
<keyword evidence="2" id="KW-1185">Reference proteome</keyword>
<comment type="caution">
    <text evidence="1">The sequence shown here is derived from an EMBL/GenBank/DDBJ whole genome shotgun (WGS) entry which is preliminary data.</text>
</comment>
<proteinExistence type="predicted"/>
<protein>
    <submittedName>
        <fullName evidence="1">Uncharacterized protein</fullName>
    </submittedName>
</protein>
<dbReference type="AlphaFoldDB" id="A0A5B7DZC0"/>
<evidence type="ECO:0000313" key="2">
    <source>
        <dbReference type="Proteomes" id="UP000324222"/>
    </source>
</evidence>
<dbReference type="Proteomes" id="UP000324222">
    <property type="component" value="Unassembled WGS sequence"/>
</dbReference>
<organism evidence="1 2">
    <name type="scientific">Portunus trituberculatus</name>
    <name type="common">Swimming crab</name>
    <name type="synonym">Neptunus trituberculatus</name>
    <dbReference type="NCBI Taxonomy" id="210409"/>
    <lineage>
        <taxon>Eukaryota</taxon>
        <taxon>Metazoa</taxon>
        <taxon>Ecdysozoa</taxon>
        <taxon>Arthropoda</taxon>
        <taxon>Crustacea</taxon>
        <taxon>Multicrustacea</taxon>
        <taxon>Malacostraca</taxon>
        <taxon>Eumalacostraca</taxon>
        <taxon>Eucarida</taxon>
        <taxon>Decapoda</taxon>
        <taxon>Pleocyemata</taxon>
        <taxon>Brachyura</taxon>
        <taxon>Eubrachyura</taxon>
        <taxon>Portunoidea</taxon>
        <taxon>Portunidae</taxon>
        <taxon>Portuninae</taxon>
        <taxon>Portunus</taxon>
    </lineage>
</organism>
<name>A0A5B7DZC0_PORTR</name>
<sequence>MKVIKFFRVARLDRVLEAPHPIVELNEREGVNGRVGLAGPSLPTLPGRVQSVLCLRVNTQYHSHQNTPHLTPSPPGTSTCIDSTPAIPSLLPFFHPPLSPLDPPTKGQAAL</sequence>
<evidence type="ECO:0000313" key="1">
    <source>
        <dbReference type="EMBL" id="MPC26479.1"/>
    </source>
</evidence>